<name>A0ABP0V6B7_9BRYO</name>
<comment type="caution">
    <text evidence="2">The sequence shown here is derived from an EMBL/GenBank/DDBJ whole genome shotgun (WGS) entry which is preliminary data.</text>
</comment>
<accession>A0ABP0V6B7</accession>
<organism evidence="2 3">
    <name type="scientific">Sphagnum jensenii</name>
    <dbReference type="NCBI Taxonomy" id="128206"/>
    <lineage>
        <taxon>Eukaryota</taxon>
        <taxon>Viridiplantae</taxon>
        <taxon>Streptophyta</taxon>
        <taxon>Embryophyta</taxon>
        <taxon>Bryophyta</taxon>
        <taxon>Sphagnophytina</taxon>
        <taxon>Sphagnopsida</taxon>
        <taxon>Sphagnales</taxon>
        <taxon>Sphagnaceae</taxon>
        <taxon>Sphagnum</taxon>
    </lineage>
</organism>
<sequence>MDISGTGTQLFGKIEITAGSGILEFNHRPFEVLVYHNSGAWTGTQNVDYQAITTDGVDWYALFLQCHGDGTLADIWYENFNGTGNWTYEKISASYCKASSLKPSPITFPALAVNSPPPTENWSLSGPVLNYTPGVGGSYIAENAERFELFPIRTVDCTKCGTPGWYELHSLFYDAATANACFGIIYMTPSTGAVGIGYSICLPTLDQSLDARSVQAVFRGPLSPVSALVIIKSNAEQPSSDADQKLGLNCPNGTYVQHYTRDNEDIAFKRFENIVLADATSPDGIRKLETLLDGSNLDGTFLQLLSHKLDVILEMSPATPNQKELKARIDKALAQSTQNDPSLERSLYICIPDESAAALDARPSTTLRVSGKAAAFWGQPTGALGDEHTEVPVSIRVDLGQKITSNDRVVLTLNASNTPLLNTLQDHLVTTPSSIVKNVMAPGGQDGASQPDLPPRGTLFTTNLPSDSPAQQVYATARLSDILQLAPGQKLTFSYQVGSVSAAATQYNNGSTALMVEAYSAGAVEKGNPLPESHSLNGYLASFNQGVGTHVEVGASTSTTDLPVSSSDTKNVTAWERTTLGDISTRSAISATRNEGTGQTLTGAIQDVMLDLHNNHFIGELVVQQLDPAAGSAEMVLKPKKPVGVQEPDPELVHGIMLGYERALIQRQHYNVDVGGSASYTWASQAVDPYGDHLSAEMHVRVEIRNMNIPVPQIDFSSSRDNVSGDDSRLNEVP</sequence>
<proteinExistence type="predicted"/>
<evidence type="ECO:0000256" key="1">
    <source>
        <dbReference type="SAM" id="MobiDB-lite"/>
    </source>
</evidence>
<reference evidence="2" key="1">
    <citation type="submission" date="2024-02" db="EMBL/GenBank/DDBJ databases">
        <authorList>
            <consortium name="ELIXIR-Norway"/>
            <consortium name="Elixir Norway"/>
        </authorList>
    </citation>
    <scope>NUCLEOTIDE SEQUENCE</scope>
</reference>
<dbReference type="Proteomes" id="UP001497444">
    <property type="component" value="Unassembled WGS sequence"/>
</dbReference>
<protein>
    <submittedName>
        <fullName evidence="2">Uncharacterized protein</fullName>
    </submittedName>
</protein>
<evidence type="ECO:0000313" key="2">
    <source>
        <dbReference type="EMBL" id="CAK9249662.1"/>
    </source>
</evidence>
<dbReference type="EMBL" id="CAXAQS010000022">
    <property type="protein sequence ID" value="CAK9249662.1"/>
    <property type="molecule type" value="Genomic_DNA"/>
</dbReference>
<keyword evidence="3" id="KW-1185">Reference proteome</keyword>
<gene>
    <name evidence="2" type="ORF">CSSPJE1EN1_LOCUS25040</name>
</gene>
<feature type="region of interest" description="Disordered" evidence="1">
    <location>
        <begin position="715"/>
        <end position="734"/>
    </location>
</feature>
<evidence type="ECO:0000313" key="3">
    <source>
        <dbReference type="Proteomes" id="UP001497444"/>
    </source>
</evidence>